<reference evidence="1" key="1">
    <citation type="submission" date="2014-11" db="EMBL/GenBank/DDBJ databases">
        <authorList>
            <person name="Amaro Gonzalez C."/>
        </authorList>
    </citation>
    <scope>NUCLEOTIDE SEQUENCE</scope>
</reference>
<dbReference type="EMBL" id="GBXM01060796">
    <property type="protein sequence ID" value="JAH47781.1"/>
    <property type="molecule type" value="Transcribed_RNA"/>
</dbReference>
<accession>A0A0E9T2F3</accession>
<name>A0A0E9T2F3_ANGAN</name>
<proteinExistence type="predicted"/>
<sequence>MKVTLASLLKHNFKTTVFQAQIAYLPF</sequence>
<evidence type="ECO:0000313" key="1">
    <source>
        <dbReference type="EMBL" id="JAH47781.1"/>
    </source>
</evidence>
<dbReference type="AlphaFoldDB" id="A0A0E9T2F3"/>
<protein>
    <submittedName>
        <fullName evidence="1">Uncharacterized protein</fullName>
    </submittedName>
</protein>
<reference evidence="1" key="2">
    <citation type="journal article" date="2015" name="Fish Shellfish Immunol.">
        <title>Early steps in the European eel (Anguilla anguilla)-Vibrio vulnificus interaction in the gills: Role of the RtxA13 toxin.</title>
        <authorList>
            <person name="Callol A."/>
            <person name="Pajuelo D."/>
            <person name="Ebbesson L."/>
            <person name="Teles M."/>
            <person name="MacKenzie S."/>
            <person name="Amaro C."/>
        </authorList>
    </citation>
    <scope>NUCLEOTIDE SEQUENCE</scope>
</reference>
<organism evidence="1">
    <name type="scientific">Anguilla anguilla</name>
    <name type="common">European freshwater eel</name>
    <name type="synonym">Muraena anguilla</name>
    <dbReference type="NCBI Taxonomy" id="7936"/>
    <lineage>
        <taxon>Eukaryota</taxon>
        <taxon>Metazoa</taxon>
        <taxon>Chordata</taxon>
        <taxon>Craniata</taxon>
        <taxon>Vertebrata</taxon>
        <taxon>Euteleostomi</taxon>
        <taxon>Actinopterygii</taxon>
        <taxon>Neopterygii</taxon>
        <taxon>Teleostei</taxon>
        <taxon>Anguilliformes</taxon>
        <taxon>Anguillidae</taxon>
        <taxon>Anguilla</taxon>
    </lineage>
</organism>